<dbReference type="InterPro" id="IPR026960">
    <property type="entry name" value="RVT-Znf"/>
</dbReference>
<evidence type="ECO:0000313" key="3">
    <source>
        <dbReference type="Proteomes" id="UP000594261"/>
    </source>
</evidence>
<dbReference type="Pfam" id="PF13966">
    <property type="entry name" value="zf-RVT"/>
    <property type="match status" value="1"/>
</dbReference>
<dbReference type="EnsemblPlants" id="QL08p047630:mrna">
    <property type="protein sequence ID" value="QL08p047630:mrna"/>
    <property type="gene ID" value="QL08p047630"/>
</dbReference>
<dbReference type="InParanoid" id="A0A7N2ME19"/>
<accession>A0A7N2ME19</accession>
<organism evidence="2 3">
    <name type="scientific">Quercus lobata</name>
    <name type="common">Valley oak</name>
    <dbReference type="NCBI Taxonomy" id="97700"/>
    <lineage>
        <taxon>Eukaryota</taxon>
        <taxon>Viridiplantae</taxon>
        <taxon>Streptophyta</taxon>
        <taxon>Embryophyta</taxon>
        <taxon>Tracheophyta</taxon>
        <taxon>Spermatophyta</taxon>
        <taxon>Magnoliopsida</taxon>
        <taxon>eudicotyledons</taxon>
        <taxon>Gunneridae</taxon>
        <taxon>Pentapetalae</taxon>
        <taxon>rosids</taxon>
        <taxon>fabids</taxon>
        <taxon>Fagales</taxon>
        <taxon>Fagaceae</taxon>
        <taxon>Quercus</taxon>
    </lineage>
</organism>
<dbReference type="Gramene" id="QL08p047630:mrna">
    <property type="protein sequence ID" value="QL08p047630:mrna"/>
    <property type="gene ID" value="QL08p047630"/>
</dbReference>
<reference evidence="2" key="2">
    <citation type="submission" date="2021-01" db="UniProtKB">
        <authorList>
            <consortium name="EnsemblPlants"/>
        </authorList>
    </citation>
    <scope>IDENTIFICATION</scope>
</reference>
<evidence type="ECO:0000259" key="1">
    <source>
        <dbReference type="Pfam" id="PF13966"/>
    </source>
</evidence>
<dbReference type="OMA" id="CWHIVDE"/>
<dbReference type="AlphaFoldDB" id="A0A7N2ME19"/>
<keyword evidence="3" id="KW-1185">Reference proteome</keyword>
<dbReference type="Proteomes" id="UP000594261">
    <property type="component" value="Chromosome 8"/>
</dbReference>
<dbReference type="EMBL" id="LRBV02000008">
    <property type="status" value="NOT_ANNOTATED_CDS"/>
    <property type="molecule type" value="Genomic_DNA"/>
</dbReference>
<evidence type="ECO:0000313" key="2">
    <source>
        <dbReference type="EnsemblPlants" id="QL08p047630:mrna"/>
    </source>
</evidence>
<sequence length="387" mass="44099">MAKIEKCGVELLKWSREHFGSVKKELQLKRNMLAKAEIEAMQSGRNECVRQLKLEIDTLMDKQNRILRRPEGQWSSSNKEVADILVKYYTELYTPAAPIDPQETLLSIHTLVSAQMNEKLSAEFKAWEVHAAVKQMAPLKAPGPDGMPPVFFQKFWPLIGNEEFAMSLKVFSENSGGDKGNGARWRVGNGEDIGIWGTAWLPSTSDPKVNNPMGIDFPEIKVSTLINSHTRSWDVDLLKALFRPKEAQLINSIPLGSASARDKVIWPHTQSGIYTIKSGYYFLSRDRDLLDGGSYTPIPPKKLWKFIWSLSIPSKVRNFLWRAVKNVIPVKTSLVQRKVLTEETCDQCKMQPENVLHALWSCSCLDEVWMSNQVWSFRNTRTFLKKS</sequence>
<reference evidence="2 3" key="1">
    <citation type="journal article" date="2016" name="G3 (Bethesda)">
        <title>First Draft Assembly and Annotation of the Genome of a California Endemic Oak Quercus lobata Nee (Fagaceae).</title>
        <authorList>
            <person name="Sork V.L."/>
            <person name="Fitz-Gibbon S.T."/>
            <person name="Puiu D."/>
            <person name="Crepeau M."/>
            <person name="Gugger P.F."/>
            <person name="Sherman R."/>
            <person name="Stevens K."/>
            <person name="Langley C.H."/>
            <person name="Pellegrini M."/>
            <person name="Salzberg S.L."/>
        </authorList>
    </citation>
    <scope>NUCLEOTIDE SEQUENCE [LARGE SCALE GENOMIC DNA]</scope>
    <source>
        <strain evidence="2 3">cv. SW786</strain>
    </source>
</reference>
<feature type="domain" description="Reverse transcriptase zinc-binding" evidence="1">
    <location>
        <begin position="274"/>
        <end position="369"/>
    </location>
</feature>
<name>A0A7N2ME19_QUELO</name>
<proteinExistence type="predicted"/>
<protein>
    <recommendedName>
        <fullName evidence="1">Reverse transcriptase zinc-binding domain-containing protein</fullName>
    </recommendedName>
</protein>